<accession>A0AAV7HE95</accession>
<keyword evidence="2" id="KW-1185">Reference proteome</keyword>
<protein>
    <submittedName>
        <fullName evidence="1">Uncharacterized protein</fullName>
    </submittedName>
</protein>
<proteinExistence type="predicted"/>
<reference evidence="1 2" key="1">
    <citation type="journal article" date="2021" name="Hortic Res">
        <title>Chromosome-scale assembly of the Dendrobium chrysotoxum genome enhances the understanding of orchid evolution.</title>
        <authorList>
            <person name="Zhang Y."/>
            <person name="Zhang G.Q."/>
            <person name="Zhang D."/>
            <person name="Liu X.D."/>
            <person name="Xu X.Y."/>
            <person name="Sun W.H."/>
            <person name="Yu X."/>
            <person name="Zhu X."/>
            <person name="Wang Z.W."/>
            <person name="Zhao X."/>
            <person name="Zhong W.Y."/>
            <person name="Chen H."/>
            <person name="Yin W.L."/>
            <person name="Huang T."/>
            <person name="Niu S.C."/>
            <person name="Liu Z.J."/>
        </authorList>
    </citation>
    <scope>NUCLEOTIDE SEQUENCE [LARGE SCALE GENOMIC DNA]</scope>
    <source>
        <strain evidence="1">Lindl</strain>
    </source>
</reference>
<dbReference type="AlphaFoldDB" id="A0AAV7HE95"/>
<organism evidence="1 2">
    <name type="scientific">Dendrobium chrysotoxum</name>
    <name type="common">Orchid</name>
    <dbReference type="NCBI Taxonomy" id="161865"/>
    <lineage>
        <taxon>Eukaryota</taxon>
        <taxon>Viridiplantae</taxon>
        <taxon>Streptophyta</taxon>
        <taxon>Embryophyta</taxon>
        <taxon>Tracheophyta</taxon>
        <taxon>Spermatophyta</taxon>
        <taxon>Magnoliopsida</taxon>
        <taxon>Liliopsida</taxon>
        <taxon>Asparagales</taxon>
        <taxon>Orchidaceae</taxon>
        <taxon>Epidendroideae</taxon>
        <taxon>Malaxideae</taxon>
        <taxon>Dendrobiinae</taxon>
        <taxon>Dendrobium</taxon>
    </lineage>
</organism>
<evidence type="ECO:0000313" key="1">
    <source>
        <dbReference type="EMBL" id="KAH0467326.1"/>
    </source>
</evidence>
<dbReference type="Proteomes" id="UP000775213">
    <property type="component" value="Unassembled WGS sequence"/>
</dbReference>
<dbReference type="EMBL" id="JAGFBR010000005">
    <property type="protein sequence ID" value="KAH0467326.1"/>
    <property type="molecule type" value="Genomic_DNA"/>
</dbReference>
<evidence type="ECO:0000313" key="2">
    <source>
        <dbReference type="Proteomes" id="UP000775213"/>
    </source>
</evidence>
<comment type="caution">
    <text evidence="1">The sequence shown here is derived from an EMBL/GenBank/DDBJ whole genome shotgun (WGS) entry which is preliminary data.</text>
</comment>
<name>A0AAV7HE95_DENCH</name>
<sequence length="65" mass="7831">MEPINIIIIHVFDVHQLIFIDFSKFVGQIYNERKKCQDISINFLIKMKKITLNLQKNHFIDELKN</sequence>
<gene>
    <name evidence="1" type="ORF">IEQ34_004564</name>
</gene>